<dbReference type="Gene3D" id="3.30.420.10">
    <property type="entry name" value="Ribonuclease H-like superfamily/Ribonuclease H"/>
    <property type="match status" value="1"/>
</dbReference>
<evidence type="ECO:0000259" key="19">
    <source>
        <dbReference type="SMART" id="SM01159"/>
    </source>
</evidence>
<keyword evidence="15 17" id="KW-0539">Nucleus</keyword>
<feature type="region of interest" description="Disordered" evidence="18">
    <location>
        <begin position="2115"/>
        <end position="2167"/>
    </location>
</feature>
<evidence type="ECO:0000256" key="14">
    <source>
        <dbReference type="ARBA" id="ARBA00023125"/>
    </source>
</evidence>
<comment type="subcellular location">
    <subcellularLocation>
        <location evidence="2 17">Nucleus</location>
    </subcellularLocation>
</comment>
<keyword evidence="4 17" id="KW-0004">4Fe-4S</keyword>
<evidence type="ECO:0000256" key="13">
    <source>
        <dbReference type="ARBA" id="ARBA00023014"/>
    </source>
</evidence>
<dbReference type="GO" id="GO:0045004">
    <property type="term" value="P:DNA replication proofreading"/>
    <property type="evidence" value="ECO:0007669"/>
    <property type="project" value="TreeGrafter"/>
</dbReference>
<dbReference type="GO" id="GO:0006272">
    <property type="term" value="P:leading strand elongation"/>
    <property type="evidence" value="ECO:0007669"/>
    <property type="project" value="TreeGrafter"/>
</dbReference>
<comment type="cofactor">
    <cofactor evidence="1 17">
        <name>[4Fe-4S] cluster</name>
        <dbReference type="ChEBI" id="CHEBI:49883"/>
    </cofactor>
</comment>
<evidence type="ECO:0000256" key="16">
    <source>
        <dbReference type="ARBA" id="ARBA00049244"/>
    </source>
</evidence>
<evidence type="ECO:0000256" key="9">
    <source>
        <dbReference type="ARBA" id="ARBA00022771"/>
    </source>
</evidence>
<evidence type="ECO:0000256" key="2">
    <source>
        <dbReference type="ARBA" id="ARBA00004123"/>
    </source>
</evidence>
<evidence type="ECO:0000256" key="15">
    <source>
        <dbReference type="ARBA" id="ARBA00023242"/>
    </source>
</evidence>
<dbReference type="SMART" id="SM00486">
    <property type="entry name" value="POLBc"/>
    <property type="match status" value="1"/>
</dbReference>
<dbReference type="GO" id="GO:0006297">
    <property type="term" value="P:nucleotide-excision repair, DNA gap filling"/>
    <property type="evidence" value="ECO:0007669"/>
    <property type="project" value="TreeGrafter"/>
</dbReference>
<dbReference type="CDD" id="cd05535">
    <property type="entry name" value="POLBc_epsilon"/>
    <property type="match status" value="1"/>
</dbReference>
<feature type="region of interest" description="Disordered" evidence="18">
    <location>
        <begin position="1319"/>
        <end position="1344"/>
    </location>
</feature>
<dbReference type="InterPro" id="IPR042087">
    <property type="entry name" value="DNA_pol_B_thumb"/>
</dbReference>
<evidence type="ECO:0000313" key="21">
    <source>
        <dbReference type="Proteomes" id="UP001150538"/>
    </source>
</evidence>
<dbReference type="GO" id="GO:0000278">
    <property type="term" value="P:mitotic cell cycle"/>
    <property type="evidence" value="ECO:0007669"/>
    <property type="project" value="TreeGrafter"/>
</dbReference>
<keyword evidence="8 17" id="KW-0479">Metal-binding</keyword>
<dbReference type="CDD" id="cd05779">
    <property type="entry name" value="DNA_polB_epsilon_exo"/>
    <property type="match status" value="1"/>
</dbReference>
<evidence type="ECO:0000256" key="6">
    <source>
        <dbReference type="ARBA" id="ARBA00022695"/>
    </source>
</evidence>
<dbReference type="GO" id="GO:0008270">
    <property type="term" value="F:zinc ion binding"/>
    <property type="evidence" value="ECO:0007669"/>
    <property type="project" value="UniProtKB-KW"/>
</dbReference>
<dbReference type="EMBL" id="JANBPU010000012">
    <property type="protein sequence ID" value="KAJ1920549.1"/>
    <property type="molecule type" value="Genomic_DNA"/>
</dbReference>
<evidence type="ECO:0000256" key="8">
    <source>
        <dbReference type="ARBA" id="ARBA00022723"/>
    </source>
</evidence>
<keyword evidence="6 17" id="KW-0548">Nucleotidyltransferase</keyword>
<dbReference type="InterPro" id="IPR043502">
    <property type="entry name" value="DNA/RNA_pol_sf"/>
</dbReference>
<keyword evidence="9 17" id="KW-0863">Zinc-finger</keyword>
<dbReference type="Pfam" id="PF22912">
    <property type="entry name" value="zf-DPOE"/>
    <property type="match status" value="1"/>
</dbReference>
<dbReference type="EC" id="2.7.7.7" evidence="17"/>
<organism evidence="20 21">
    <name type="scientific">Mycoemilia scoparia</name>
    <dbReference type="NCBI Taxonomy" id="417184"/>
    <lineage>
        <taxon>Eukaryota</taxon>
        <taxon>Fungi</taxon>
        <taxon>Fungi incertae sedis</taxon>
        <taxon>Zoopagomycota</taxon>
        <taxon>Kickxellomycotina</taxon>
        <taxon>Kickxellomycetes</taxon>
        <taxon>Kickxellales</taxon>
        <taxon>Kickxellaceae</taxon>
        <taxon>Mycoemilia</taxon>
    </lineage>
</organism>
<dbReference type="Gene3D" id="3.90.1600.10">
    <property type="entry name" value="Palm domain of DNA polymerase"/>
    <property type="match status" value="1"/>
</dbReference>
<dbReference type="GO" id="GO:0051539">
    <property type="term" value="F:4 iron, 4 sulfur cluster binding"/>
    <property type="evidence" value="ECO:0007669"/>
    <property type="project" value="UniProtKB-KW"/>
</dbReference>
<dbReference type="Gene3D" id="3.30.342.10">
    <property type="entry name" value="DNA Polymerase, chain B, domain 1"/>
    <property type="match status" value="1"/>
</dbReference>
<dbReference type="Pfam" id="PF08490">
    <property type="entry name" value="DUF1744"/>
    <property type="match status" value="1"/>
</dbReference>
<proteinExistence type="inferred from homology"/>
<evidence type="ECO:0000256" key="18">
    <source>
        <dbReference type="SAM" id="MobiDB-lite"/>
    </source>
</evidence>
<dbReference type="SUPFAM" id="SSF56672">
    <property type="entry name" value="DNA/RNA polymerases"/>
    <property type="match status" value="1"/>
</dbReference>
<dbReference type="PANTHER" id="PTHR10670:SF0">
    <property type="entry name" value="DNA POLYMERASE EPSILON CATALYTIC SUBUNIT A"/>
    <property type="match status" value="1"/>
</dbReference>
<evidence type="ECO:0000256" key="10">
    <source>
        <dbReference type="ARBA" id="ARBA00022833"/>
    </source>
</evidence>
<dbReference type="InterPro" id="IPR036397">
    <property type="entry name" value="RNaseH_sf"/>
</dbReference>
<dbReference type="InterPro" id="IPR029703">
    <property type="entry name" value="POL2"/>
</dbReference>
<dbReference type="GO" id="GO:0000166">
    <property type="term" value="F:nucleotide binding"/>
    <property type="evidence" value="ECO:0007669"/>
    <property type="project" value="InterPro"/>
</dbReference>
<feature type="region of interest" description="Disordered" evidence="18">
    <location>
        <begin position="1867"/>
        <end position="1899"/>
    </location>
</feature>
<comment type="catalytic activity">
    <reaction evidence="16 17">
        <text>DNA(n) + a 2'-deoxyribonucleoside 5'-triphosphate = DNA(n+1) + diphosphate</text>
        <dbReference type="Rhea" id="RHEA:22508"/>
        <dbReference type="Rhea" id="RHEA-COMP:17339"/>
        <dbReference type="Rhea" id="RHEA-COMP:17340"/>
        <dbReference type="ChEBI" id="CHEBI:33019"/>
        <dbReference type="ChEBI" id="CHEBI:61560"/>
        <dbReference type="ChEBI" id="CHEBI:173112"/>
        <dbReference type="EC" id="2.7.7.7"/>
    </reaction>
</comment>
<evidence type="ECO:0000256" key="4">
    <source>
        <dbReference type="ARBA" id="ARBA00022485"/>
    </source>
</evidence>
<dbReference type="FunFam" id="3.90.1600.10:FF:000006">
    <property type="entry name" value="DNA polymerase epsilon catalytic subunit"/>
    <property type="match status" value="1"/>
</dbReference>
<dbReference type="SUPFAM" id="SSF53098">
    <property type="entry name" value="Ribonuclease H-like"/>
    <property type="match status" value="1"/>
</dbReference>
<dbReference type="Pfam" id="PF03104">
    <property type="entry name" value="DNA_pol_B_exo1"/>
    <property type="match status" value="1"/>
</dbReference>
<evidence type="ECO:0000256" key="11">
    <source>
        <dbReference type="ARBA" id="ARBA00022932"/>
    </source>
</evidence>
<keyword evidence="13 17" id="KW-0411">Iron-sulfur</keyword>
<dbReference type="InterPro" id="IPR013697">
    <property type="entry name" value="DNA_pol_e_suA_C"/>
</dbReference>
<name>A0A9W8DWB2_9FUNG</name>
<dbReference type="GO" id="GO:0008622">
    <property type="term" value="C:epsilon DNA polymerase complex"/>
    <property type="evidence" value="ECO:0007669"/>
    <property type="project" value="InterPro"/>
</dbReference>
<comment type="similarity">
    <text evidence="3 17">Belongs to the DNA polymerase type-B family.</text>
</comment>
<dbReference type="Proteomes" id="UP001150538">
    <property type="component" value="Unassembled WGS sequence"/>
</dbReference>
<sequence>MAFGQRGRGGKFGKANNSGWEGISRKRGNIGLDANLDDLFPRNENDADSMDMYSADGGANQLDQKLEKVKERDRLDEQLGFYRYQEGPQKLGWLVNMHATSVFDAERNSVNAAVDYYFIEEDGNYFKCTLLYEPYFYLVCRPNTMDDVEEWVKGKFGSTIERTERIEKEDLKMANHLTGKKRQLLQLVFRNVQDLLTVRKSITPIVKRNEERKGVMDAYMDYDNDRADGNKGGITREPEDCIAGMREYDVPYYLRVAIDKEIRVGLWYDVSAVTGEIHITKRDDIVERAEPVVLAFDIETTKLPLKFPDAAFDMIMMISYMIDGQGYLITNREIVSEDIDDFEYTPKSEYPGPFTIFNEADEKSVIERFFDHVNEAKPTVLVTYNGDFFDWPFVHARAAHHGIDMYERIGWFKDENDEYKSYYCAHMDCLRWVKRDSYLPMGSQGLKAVTTAKLGYNPMEIDPEDMTRFAAERPQVLAQYSVSDAVATYYLYMKYVNPFIFSLCNIIPMNPDEVLRKGSGTLCETLLMVEAYRATVVMPNKHQDPLESTWNGHLIETETYVGGHVEALEAGVFRSDIPMHFSVIPEGPQTLINEVDRALKFSIEVEGKLSMDDIANYDEVRNAIVKKLEDLRDNPMRHETPLLYHLDVAAMYPNIILTNRLQPDSIVSEAICATCDFNLPGKQCDRRMPWLWRGEFFPPQRTEVNMIRAQLEAETFPPSRGSRNGNTRTFGDLRNEERAELLKKRVSQYSKKVYHRLRDTHVQEREAIICQRENPFYINTVRNFRDRRYVYKGLHKKEKKKLDEALAAGDQAKVGQCKKFIVVYDSLQLAHKCILNSFYGYVMRKQARWQSLEMAGVVCLTGSRIIQMARQRIEQLGRPLELDTDGIWCALPGTFPENFKFSLKKGGTFGISYPCTMLNHLVYDQFTNHQYQDLVNPETFEYKTHSENSIFFEVDGPYRAMILPSSREEDKLLKKRYAVFNEDGTLAELKGFEIKRRGELKLIKIFQSQIFEVFLKGSTLEECYREVASVANQWLDILFSRGVSLPDHEIFDLITENRNMSKTLEEYGGQKSTAICTARRLAEFLGDQMVKDKGLACKFIVSEKPHGVPVSERAVPVAIFSAEESVKAAFLRRWLKDNSLKDFDIRSILDWNYYLERFGGVIQKIITIPAAMQHVPNPVPRIKHPDWLLRRINNQSDKSRQHRITGMFKKVSRDDYLQESKNRMDAEAADAVDIEDALTPGSAHMSSGKKTKQGSCVVNSLARKRKRAASLTDNMSLDKVREAIQGLGPPPPIDEDYSAWLEYQKRKWPLQRQLRKLRSTSQYNEQDEYGDVDSNSKRSTVGRSSATGFTNLNSFFGQPQGGGGLGRKEWHLLQLAETSTPGELKAWVLKMGQLHSVRISVPRIFYISSSSANEKINSMPHFEDAKGIVLPRVAHQSVSQHLYRCVLPEDTYIENQQEWAAFFSHPGVIGVYETHISPLQRALIMLGSTVNIKPEARNIATKDLKSSITTFSKTAGGGSNDSVVPLETLERHVPQTQAQINVYQRTCRENLKYIYLYHATAKDGRQFFGLFLTPTSQAHVFIVDSHTRQLQIPNLEKLYSAKAREHKAQLDSQAESGNTTKEIFEYPSIMTFQANSYSTPKAAYRALNSALTKYSNERRGATMLVYHSPIQSHKMAANVRMLEEFPLAPMPSHVTDGSLAPLDWQRHAARRMMVHYLHISAWVQDRVELAQYSGIPMANLPSDLPIFLADIFFARRLVAAKHVLWWSPSARPDLGGREADESEVTSFELDAFLGDTGTTNTGLNAHSLAPGRVETNVPGSYNTVCVDLDVQGLAVGTVVQAPFINELEGSVGLAKFDAMATALDQHGFGNDGQKKTGKNGESGTEASSSSKTAEWTGIGSASKNPTTIVSIPFGDGSVPETVFQNLRGILRGWCVEVAESGNRYAAMMAEHFYRWLTHPASFLYDPSLVRLVRSLMSKVVMQMKAEVRNLGSKVVYCNNEKLIIATTMKNIPAAQAYVTYLVKALGEQPALEQVTLNPIHYWLRLLWMDTVNYGGIVVPATRSVTDSGGGENEEPRIEMSWSIKDFMPPVVHEHFDTIVAQFIYELFKHDQEISDPKRNNSALPAPNNSHGHNSSDDDEDSDGQNNENEVYTDISGKSKTNASREKSKLAKIRAANNAFYKRVISQRFTRILLDLVPKITETCSSSHRDDPNTKFPNLPGIISKHHTSNPSLEFVKAIVTVLNLEQDAEYHIRSLRRNLLSLLNVGEFSEMAKFKNPCQRLILPQVVCDYCNYCRDIDFCRDIDILTPQDPAAMGGDADAQEHDTGLNAGPATNGNSNSWACPGCSQAYNRSLIEERLVSILHKMILSYQVQDLKCTKCKMIKQDNLTPHCTQCSGKFTNMIPRSLVLQKLHILHSVAQYYGMYMLLDTVNWSLKLTKN</sequence>
<evidence type="ECO:0000313" key="20">
    <source>
        <dbReference type="EMBL" id="KAJ1920549.1"/>
    </source>
</evidence>
<dbReference type="FunFam" id="1.10.287.690:FF:000005">
    <property type="entry name" value="DNA polymerase epsilon catalytic subunit"/>
    <property type="match status" value="1"/>
</dbReference>
<keyword evidence="11 17" id="KW-0239">DNA-directed DNA polymerase</keyword>
<keyword evidence="10 17" id="KW-0862">Zinc</keyword>
<evidence type="ECO:0000256" key="5">
    <source>
        <dbReference type="ARBA" id="ARBA00022679"/>
    </source>
</evidence>
<dbReference type="InterPro" id="IPR023211">
    <property type="entry name" value="DNA_pol_palm_dom_sf"/>
</dbReference>
<reference evidence="20" key="1">
    <citation type="submission" date="2022-07" db="EMBL/GenBank/DDBJ databases">
        <title>Phylogenomic reconstructions and comparative analyses of Kickxellomycotina fungi.</title>
        <authorList>
            <person name="Reynolds N.K."/>
            <person name="Stajich J.E."/>
            <person name="Barry K."/>
            <person name="Grigoriev I.V."/>
            <person name="Crous P."/>
            <person name="Smith M.E."/>
        </authorList>
    </citation>
    <scope>NUCLEOTIDE SEQUENCE</scope>
    <source>
        <strain evidence="20">NBRC 100468</strain>
    </source>
</reference>
<dbReference type="InterPro" id="IPR012337">
    <property type="entry name" value="RNaseH-like_sf"/>
</dbReference>
<evidence type="ECO:0000256" key="17">
    <source>
        <dbReference type="RuleBase" id="RU365029"/>
    </source>
</evidence>
<feature type="compositionally biased region" description="Polar residues" evidence="18">
    <location>
        <begin position="1879"/>
        <end position="1899"/>
    </location>
</feature>
<dbReference type="InterPro" id="IPR054475">
    <property type="entry name" value="Znf-DPOE"/>
</dbReference>
<keyword evidence="5 17" id="KW-0808">Transferase</keyword>
<keyword evidence="12 17" id="KW-0408">Iron</keyword>
<feature type="compositionally biased region" description="Polar residues" evidence="18">
    <location>
        <begin position="2143"/>
        <end position="2161"/>
    </location>
</feature>
<dbReference type="Gene3D" id="1.10.132.60">
    <property type="entry name" value="DNA polymerase family B, C-terminal domain"/>
    <property type="match status" value="1"/>
</dbReference>
<evidence type="ECO:0000256" key="12">
    <source>
        <dbReference type="ARBA" id="ARBA00023004"/>
    </source>
</evidence>
<keyword evidence="21" id="KW-1185">Reference proteome</keyword>
<dbReference type="GO" id="GO:0003677">
    <property type="term" value="F:DNA binding"/>
    <property type="evidence" value="ECO:0007669"/>
    <property type="project" value="UniProtKB-KW"/>
</dbReference>
<feature type="compositionally biased region" description="Polar residues" evidence="18">
    <location>
        <begin position="2119"/>
        <end position="2132"/>
    </location>
</feature>
<dbReference type="FunFam" id="1.10.132.60:FF:000002">
    <property type="entry name" value="DNA polymerase epsilon catalytic subunit"/>
    <property type="match status" value="1"/>
</dbReference>
<dbReference type="PANTHER" id="PTHR10670">
    <property type="entry name" value="DNA POLYMERASE EPSILON CATALYTIC SUBUNIT A"/>
    <property type="match status" value="1"/>
</dbReference>
<comment type="caution">
    <text evidence="20">The sequence shown here is derived from an EMBL/GenBank/DDBJ whole genome shotgun (WGS) entry which is preliminary data.</text>
</comment>
<protein>
    <recommendedName>
        <fullName evidence="17">DNA polymerase epsilon catalytic subunit</fullName>
        <ecNumber evidence="17">2.7.7.7</ecNumber>
    </recommendedName>
</protein>
<dbReference type="SMART" id="SM01159">
    <property type="entry name" value="DUF1744"/>
    <property type="match status" value="1"/>
</dbReference>
<dbReference type="FunFam" id="3.30.420.10:FF:000010">
    <property type="entry name" value="DNA polymerase epsilon catalytic subunit"/>
    <property type="match status" value="1"/>
</dbReference>
<dbReference type="InterPro" id="IPR006133">
    <property type="entry name" value="DNA-dir_DNA_pol_B_exonuc"/>
</dbReference>
<feature type="domain" description="DNA polymerase epsilon catalytic subunit A C-terminal" evidence="19">
    <location>
        <begin position="1594"/>
        <end position="2056"/>
    </location>
</feature>
<evidence type="ECO:0000256" key="3">
    <source>
        <dbReference type="ARBA" id="ARBA00005755"/>
    </source>
</evidence>
<dbReference type="Pfam" id="PF22634">
    <property type="entry name" value="POL2_thumb"/>
    <property type="match status" value="1"/>
</dbReference>
<comment type="function">
    <text evidence="17">DNA polymerase II participates in chromosomal DNA replication.</text>
</comment>
<dbReference type="GO" id="GO:0006287">
    <property type="term" value="P:base-excision repair, gap-filling"/>
    <property type="evidence" value="ECO:0007669"/>
    <property type="project" value="TreeGrafter"/>
</dbReference>
<dbReference type="GO" id="GO:0003887">
    <property type="term" value="F:DNA-directed DNA polymerase activity"/>
    <property type="evidence" value="ECO:0007669"/>
    <property type="project" value="UniProtKB-KW"/>
</dbReference>
<dbReference type="OrthoDB" id="10060449at2759"/>
<dbReference type="GO" id="GO:0008310">
    <property type="term" value="F:single-stranded DNA 3'-5' DNA exonuclease activity"/>
    <property type="evidence" value="ECO:0007669"/>
    <property type="project" value="TreeGrafter"/>
</dbReference>
<dbReference type="InterPro" id="IPR006172">
    <property type="entry name" value="DNA-dir_DNA_pol_B"/>
</dbReference>
<dbReference type="Pfam" id="PF23250">
    <property type="entry name" value="zf_DPOE_2"/>
    <property type="match status" value="1"/>
</dbReference>
<gene>
    <name evidence="20" type="primary">POL2</name>
    <name evidence="20" type="ORF">H4219_001248</name>
</gene>
<dbReference type="InterPro" id="IPR055191">
    <property type="entry name" value="POL2_thumb"/>
</dbReference>
<evidence type="ECO:0000256" key="7">
    <source>
        <dbReference type="ARBA" id="ARBA00022705"/>
    </source>
</evidence>
<evidence type="ECO:0000256" key="1">
    <source>
        <dbReference type="ARBA" id="ARBA00001966"/>
    </source>
</evidence>
<keyword evidence="7 17" id="KW-0235">DNA replication</keyword>
<accession>A0A9W8DWB2</accession>
<keyword evidence="14 17" id="KW-0238">DNA-binding</keyword>